<evidence type="ECO:0000313" key="2">
    <source>
        <dbReference type="Proteomes" id="UP000600080"/>
    </source>
</evidence>
<dbReference type="InterPro" id="IPR029063">
    <property type="entry name" value="SAM-dependent_MTases_sf"/>
</dbReference>
<protein>
    <recommendedName>
        <fullName evidence="3">SAM-dependent methyltransferase</fullName>
    </recommendedName>
</protein>
<dbReference type="SUPFAM" id="SSF53335">
    <property type="entry name" value="S-adenosyl-L-methionine-dependent methyltransferases"/>
    <property type="match status" value="1"/>
</dbReference>
<reference evidence="2" key="1">
    <citation type="journal article" date="2019" name="Int. J. Syst. Evol. Microbiol.">
        <title>The Global Catalogue of Microorganisms (GCM) 10K type strain sequencing project: providing services to taxonomists for standard genome sequencing and annotation.</title>
        <authorList>
            <consortium name="The Broad Institute Genomics Platform"/>
            <consortium name="The Broad Institute Genome Sequencing Center for Infectious Disease"/>
            <person name="Wu L."/>
            <person name="Ma J."/>
        </authorList>
    </citation>
    <scope>NUCLEOTIDE SEQUENCE [LARGE SCALE GENOMIC DNA]</scope>
    <source>
        <strain evidence="2">CGMCC 4.7323</strain>
    </source>
</reference>
<name>A0ABQ2JMD7_9ACTN</name>
<keyword evidence="2" id="KW-1185">Reference proteome</keyword>
<gene>
    <name evidence="1" type="ORF">GCM10012285_41100</name>
</gene>
<dbReference type="Proteomes" id="UP000600080">
    <property type="component" value="Unassembled WGS sequence"/>
</dbReference>
<comment type="caution">
    <text evidence="1">The sequence shown here is derived from an EMBL/GenBank/DDBJ whole genome shotgun (WGS) entry which is preliminary data.</text>
</comment>
<dbReference type="Pfam" id="PF04672">
    <property type="entry name" value="Methyltransf_19"/>
    <property type="match status" value="1"/>
</dbReference>
<accession>A0ABQ2JMD7</accession>
<dbReference type="Gene3D" id="3.40.50.150">
    <property type="entry name" value="Vaccinia Virus protein VP39"/>
    <property type="match status" value="1"/>
</dbReference>
<proteinExistence type="predicted"/>
<dbReference type="EMBL" id="BMND01000018">
    <property type="protein sequence ID" value="GGN51217.1"/>
    <property type="molecule type" value="Genomic_DNA"/>
</dbReference>
<dbReference type="PIRSF" id="PIRSF017393">
    <property type="entry name" value="MTase_SAV2177"/>
    <property type="match status" value="1"/>
</dbReference>
<sequence>MYDHLLGGTDNYFSDRLACDDLLRMAPSTRELALINRAFLIRSVRFLAAQCGVRRFIDFGSGLPTHPNVHEVAQEIDNTAQVVYVDNDPIVLAHGRMMLQEDMKTTAVIMSDMRDTERVFATDQVHRLLRDRLPVAALFASVLHCIPNNSTPDPWQLVRDVAKRLPPGSYLVISQLTSDDPKLREDVTRFMCDITEGNWGEVRSFHDVRRFFEGLELQEADEPCEVSQWRPDSQISPRQATQEWVEYGGVARIP</sequence>
<dbReference type="InterPro" id="IPR006764">
    <property type="entry name" value="SAM_dep_MeTrfase_SAV2177_type"/>
</dbReference>
<evidence type="ECO:0000313" key="1">
    <source>
        <dbReference type="EMBL" id="GGN51217.1"/>
    </source>
</evidence>
<organism evidence="1 2">
    <name type="scientific">Streptomyces kronopolitis</name>
    <dbReference type="NCBI Taxonomy" id="1612435"/>
    <lineage>
        <taxon>Bacteria</taxon>
        <taxon>Bacillati</taxon>
        <taxon>Actinomycetota</taxon>
        <taxon>Actinomycetes</taxon>
        <taxon>Kitasatosporales</taxon>
        <taxon>Streptomycetaceae</taxon>
        <taxon>Streptomyces</taxon>
    </lineage>
</organism>
<evidence type="ECO:0008006" key="3">
    <source>
        <dbReference type="Google" id="ProtNLM"/>
    </source>
</evidence>